<protein>
    <recommendedName>
        <fullName evidence="2">Universal stress protein</fullName>
    </recommendedName>
</protein>
<comment type="similarity">
    <text evidence="1 2">Belongs to the universal stress protein A family.</text>
</comment>
<comment type="caution">
    <text evidence="4">The sequence shown here is derived from an EMBL/GenBank/DDBJ whole genome shotgun (WGS) entry which is preliminary data.</text>
</comment>
<dbReference type="PIRSF" id="PIRSF006276">
    <property type="entry name" value="UspA"/>
    <property type="match status" value="1"/>
</dbReference>
<keyword evidence="5" id="KW-1185">Reference proteome</keyword>
<dbReference type="Proteomes" id="UP001197378">
    <property type="component" value="Unassembled WGS sequence"/>
</dbReference>
<dbReference type="Pfam" id="PF00582">
    <property type="entry name" value="Usp"/>
    <property type="match status" value="1"/>
</dbReference>
<dbReference type="Gene3D" id="3.40.50.620">
    <property type="entry name" value="HUPs"/>
    <property type="match status" value="1"/>
</dbReference>
<evidence type="ECO:0000313" key="4">
    <source>
        <dbReference type="EMBL" id="MBU2788814.1"/>
    </source>
</evidence>
<dbReference type="CDD" id="cd00293">
    <property type="entry name" value="USP-like"/>
    <property type="match status" value="1"/>
</dbReference>
<evidence type="ECO:0000256" key="1">
    <source>
        <dbReference type="ARBA" id="ARBA00008791"/>
    </source>
</evidence>
<dbReference type="AlphaFoldDB" id="A0AAE2YRC8"/>
<sequence>MSYHKILVAVDFSGMAGTVLAHAGEEARLHQAELTLLHILDTQIMDLQLPEELLPSSLEMMQRLRSLAQERLDALQKSTVVPSHGVLLEKAGGIGRNICEYAAEGTHDLIVIGSQEQGAIGRLLLGSVASAVVHHAHCPVLVVKAPAAA</sequence>
<evidence type="ECO:0000313" key="5">
    <source>
        <dbReference type="Proteomes" id="UP001197378"/>
    </source>
</evidence>
<keyword evidence="2" id="KW-0963">Cytoplasm</keyword>
<proteinExistence type="inferred from homology"/>
<name>A0AAE2YRC8_9PROT</name>
<dbReference type="EMBL" id="JAAXYO010000165">
    <property type="protein sequence ID" value="MBU2788814.1"/>
    <property type="molecule type" value="Genomic_DNA"/>
</dbReference>
<organism evidence="4 5">
    <name type="scientific">Igneacidithiobacillus copahuensis</name>
    <dbReference type="NCBI Taxonomy" id="2724909"/>
    <lineage>
        <taxon>Bacteria</taxon>
        <taxon>Pseudomonadati</taxon>
        <taxon>Pseudomonadota</taxon>
        <taxon>Acidithiobacillia</taxon>
        <taxon>Acidithiobacillales</taxon>
        <taxon>Acidithiobacillaceae</taxon>
        <taxon>Igneacidithiobacillus</taxon>
    </lineage>
</organism>
<dbReference type="InterPro" id="IPR006015">
    <property type="entry name" value="Universal_stress_UspA"/>
</dbReference>
<dbReference type="RefSeq" id="WP_215870890.1">
    <property type="nucleotide sequence ID" value="NZ_JAAXYO010000165.1"/>
</dbReference>
<feature type="domain" description="UspA" evidence="3">
    <location>
        <begin position="3"/>
        <end position="144"/>
    </location>
</feature>
<reference evidence="4" key="1">
    <citation type="journal article" date="2021" name="ISME J.">
        <title>Genomic evolution of the class Acidithiobacillia: deep-branching Proteobacteria living in extreme acidic conditions.</title>
        <authorList>
            <person name="Moya-Beltran A."/>
            <person name="Beard S."/>
            <person name="Rojas-Villalobos C."/>
            <person name="Issotta F."/>
            <person name="Gallardo Y."/>
            <person name="Ulloa R."/>
            <person name="Giaveno A."/>
            <person name="Degli Esposti M."/>
            <person name="Johnson D.B."/>
            <person name="Quatrini R."/>
        </authorList>
    </citation>
    <scope>NUCLEOTIDE SEQUENCE</scope>
    <source>
        <strain evidence="4">VAN18-1</strain>
    </source>
</reference>
<gene>
    <name evidence="4" type="ORF">HFQ13_11495</name>
</gene>
<dbReference type="SUPFAM" id="SSF52402">
    <property type="entry name" value="Adenine nucleotide alpha hydrolases-like"/>
    <property type="match status" value="1"/>
</dbReference>
<evidence type="ECO:0000256" key="2">
    <source>
        <dbReference type="PIRNR" id="PIRNR006276"/>
    </source>
</evidence>
<dbReference type="InterPro" id="IPR006016">
    <property type="entry name" value="UspA"/>
</dbReference>
<dbReference type="PANTHER" id="PTHR46268">
    <property type="entry name" value="STRESS RESPONSE PROTEIN NHAX"/>
    <property type="match status" value="1"/>
</dbReference>
<comment type="subcellular location">
    <subcellularLocation>
        <location evidence="2">Cytoplasm</location>
    </subcellularLocation>
</comment>
<dbReference type="PANTHER" id="PTHR46268:SF6">
    <property type="entry name" value="UNIVERSAL STRESS PROTEIN UP12"/>
    <property type="match status" value="1"/>
</dbReference>
<dbReference type="PRINTS" id="PR01438">
    <property type="entry name" value="UNVRSLSTRESS"/>
</dbReference>
<evidence type="ECO:0000259" key="3">
    <source>
        <dbReference type="Pfam" id="PF00582"/>
    </source>
</evidence>
<accession>A0AAE2YRC8</accession>
<dbReference type="GO" id="GO:0005737">
    <property type="term" value="C:cytoplasm"/>
    <property type="evidence" value="ECO:0007669"/>
    <property type="project" value="UniProtKB-SubCell"/>
</dbReference>
<dbReference type="InterPro" id="IPR014729">
    <property type="entry name" value="Rossmann-like_a/b/a_fold"/>
</dbReference>